<comment type="pathway">
    <text evidence="1">Amino-acid biosynthesis; L-tyrosine biosynthesis; (4-hydroxyphenyl)pyruvate from prephenate (NAD(+) route): step 1/1.</text>
</comment>
<gene>
    <name evidence="11" type="ORF">H7A79_0827</name>
</gene>
<dbReference type="RefSeq" id="WP_187001190.1">
    <property type="nucleotide sequence ID" value="NZ_CP060414.2"/>
</dbReference>
<protein>
    <recommendedName>
        <fullName evidence="3">prephenate dehydrogenase</fullName>
        <ecNumber evidence="3">1.3.1.12</ecNumber>
    </recommendedName>
</protein>
<dbReference type="SUPFAM" id="SSF51735">
    <property type="entry name" value="NAD(P)-binding Rossmann-fold domains"/>
    <property type="match status" value="1"/>
</dbReference>
<evidence type="ECO:0000259" key="10">
    <source>
        <dbReference type="PROSITE" id="PS51176"/>
    </source>
</evidence>
<proteinExistence type="inferred from homology"/>
<dbReference type="PROSITE" id="PS51176">
    <property type="entry name" value="PDH_ADH"/>
    <property type="match status" value="1"/>
</dbReference>
<keyword evidence="5" id="KW-0028">Amino-acid biosynthesis</keyword>
<dbReference type="EMBL" id="CP060414">
    <property type="protein sequence ID" value="QNT59223.1"/>
    <property type="molecule type" value="Genomic_DNA"/>
</dbReference>
<dbReference type="KEGG" id="nmus:H7A79_0827"/>
<dbReference type="FunFam" id="1.10.3660.10:FF:000003">
    <property type="entry name" value="Prephenate dehydrogenase"/>
    <property type="match status" value="1"/>
</dbReference>
<dbReference type="PANTHER" id="PTHR21363">
    <property type="entry name" value="PREPHENATE DEHYDROGENASE"/>
    <property type="match status" value="1"/>
</dbReference>
<evidence type="ECO:0000313" key="11">
    <source>
        <dbReference type="EMBL" id="QNT59223.1"/>
    </source>
</evidence>
<evidence type="ECO:0000256" key="4">
    <source>
        <dbReference type="ARBA" id="ARBA00022498"/>
    </source>
</evidence>
<dbReference type="GO" id="GO:0070403">
    <property type="term" value="F:NAD+ binding"/>
    <property type="evidence" value="ECO:0007669"/>
    <property type="project" value="InterPro"/>
</dbReference>
<dbReference type="SUPFAM" id="SSF48179">
    <property type="entry name" value="6-phosphogluconate dehydrogenase C-terminal domain-like"/>
    <property type="match status" value="1"/>
</dbReference>
<evidence type="ECO:0000256" key="9">
    <source>
        <dbReference type="ARBA" id="ARBA00049260"/>
    </source>
</evidence>
<evidence type="ECO:0000313" key="12">
    <source>
        <dbReference type="Proteomes" id="UP000516412"/>
    </source>
</evidence>
<dbReference type="PANTHER" id="PTHR21363:SF0">
    <property type="entry name" value="PREPHENATE DEHYDROGENASE [NADP(+)]"/>
    <property type="match status" value="1"/>
</dbReference>
<dbReference type="InterPro" id="IPR046826">
    <property type="entry name" value="PDH_N"/>
</dbReference>
<comment type="similarity">
    <text evidence="2">Belongs to the prephenate/arogenate dehydrogenase family.</text>
</comment>
<reference evidence="11" key="1">
    <citation type="submission" date="2024-06" db="EMBL/GenBank/DDBJ databases">
        <title>Complete Genome Sequence of mouse commensal type strain Neisseria musculi.</title>
        <authorList>
            <person name="Thapa E."/>
            <person name="Aluvathingal J."/>
            <person name="Nadendla S."/>
            <person name="Mehta A."/>
            <person name="Tettelin H."/>
            <person name="Weyand N.J."/>
        </authorList>
    </citation>
    <scope>NUCLEOTIDE SEQUENCE</scope>
    <source>
        <strain evidence="11">NW831</strain>
    </source>
</reference>
<dbReference type="Proteomes" id="UP000516412">
    <property type="component" value="Chromosome"/>
</dbReference>
<dbReference type="GO" id="GO:0008977">
    <property type="term" value="F:prephenate dehydrogenase (NAD+) activity"/>
    <property type="evidence" value="ECO:0007669"/>
    <property type="project" value="UniProtKB-EC"/>
</dbReference>
<dbReference type="InterPro" id="IPR036291">
    <property type="entry name" value="NAD(P)-bd_dom_sf"/>
</dbReference>
<dbReference type="Gene3D" id="1.10.3660.10">
    <property type="entry name" value="6-phosphogluconate dehydrogenase C-terminal like domain"/>
    <property type="match status" value="1"/>
</dbReference>
<name>A0A7H1MC58_9NEIS</name>
<keyword evidence="4" id="KW-0827">Tyrosine biosynthesis</keyword>
<evidence type="ECO:0000256" key="1">
    <source>
        <dbReference type="ARBA" id="ARBA00005067"/>
    </source>
</evidence>
<dbReference type="GO" id="GO:0004665">
    <property type="term" value="F:prephenate dehydrogenase (NADP+) activity"/>
    <property type="evidence" value="ECO:0007669"/>
    <property type="project" value="InterPro"/>
</dbReference>
<feature type="domain" description="Prephenate/arogenate dehydrogenase" evidence="10">
    <location>
        <begin position="8"/>
        <end position="293"/>
    </location>
</feature>
<evidence type="ECO:0000256" key="5">
    <source>
        <dbReference type="ARBA" id="ARBA00022605"/>
    </source>
</evidence>
<keyword evidence="6" id="KW-0560">Oxidoreductase</keyword>
<dbReference type="InterPro" id="IPR003099">
    <property type="entry name" value="Prephen_DH"/>
</dbReference>
<organism evidence="11 12">
    <name type="scientific">Neisseria musculi</name>
    <dbReference type="NCBI Taxonomy" id="1815583"/>
    <lineage>
        <taxon>Bacteria</taxon>
        <taxon>Pseudomonadati</taxon>
        <taxon>Pseudomonadota</taxon>
        <taxon>Betaproteobacteria</taxon>
        <taxon>Neisseriales</taxon>
        <taxon>Neisseriaceae</taxon>
        <taxon>Neisseria</taxon>
    </lineage>
</organism>
<sequence>MESPTAPQHITLIGVGLIGGSFVLDLKHKGLAGGVTGIDLNRSNLERALERKVIDRAFECICAEAVGGADLVVIATPVATLPAVCVQLAPLLDHRTVVTDVGSTKQSAINAFRQYLPQHLPRCIAAHPIAGSDRSGALAAQFGLFQNKKLIICPHGKEDSDGLYLVESLWRSAGAQISRMSAHEHDAVFAAVSHLPHLLAYAYVHQIATHPDGEVYFDFAASGFRDFTRIASSHPAVWADICMANKHSLTALVDGQQQQLAVLKAMLEAGDAAALYRYFEKARQARDDWSASQ</sequence>
<dbReference type="Pfam" id="PF20463">
    <property type="entry name" value="PDH_C"/>
    <property type="match status" value="1"/>
</dbReference>
<evidence type="ECO:0000256" key="3">
    <source>
        <dbReference type="ARBA" id="ARBA00012068"/>
    </source>
</evidence>
<dbReference type="InterPro" id="IPR046825">
    <property type="entry name" value="PDH_C"/>
</dbReference>
<keyword evidence="7" id="KW-0520">NAD</keyword>
<evidence type="ECO:0000256" key="6">
    <source>
        <dbReference type="ARBA" id="ARBA00023002"/>
    </source>
</evidence>
<keyword evidence="8" id="KW-0057">Aromatic amino acid biosynthesis</keyword>
<dbReference type="Pfam" id="PF02153">
    <property type="entry name" value="PDH_N"/>
    <property type="match status" value="1"/>
</dbReference>
<dbReference type="AlphaFoldDB" id="A0A7H1MC58"/>
<dbReference type="EC" id="1.3.1.12" evidence="3"/>
<evidence type="ECO:0000256" key="8">
    <source>
        <dbReference type="ARBA" id="ARBA00023141"/>
    </source>
</evidence>
<accession>A0A7H1MC58</accession>
<dbReference type="InterPro" id="IPR050812">
    <property type="entry name" value="Preph/Arog_dehydrog"/>
</dbReference>
<keyword evidence="12" id="KW-1185">Reference proteome</keyword>
<comment type="catalytic activity">
    <reaction evidence="9">
        <text>prephenate + NAD(+) = 3-(4-hydroxyphenyl)pyruvate + CO2 + NADH</text>
        <dbReference type="Rhea" id="RHEA:13869"/>
        <dbReference type="ChEBI" id="CHEBI:16526"/>
        <dbReference type="ChEBI" id="CHEBI:29934"/>
        <dbReference type="ChEBI" id="CHEBI:36242"/>
        <dbReference type="ChEBI" id="CHEBI:57540"/>
        <dbReference type="ChEBI" id="CHEBI:57945"/>
        <dbReference type="EC" id="1.3.1.12"/>
    </reaction>
</comment>
<dbReference type="GO" id="GO:0006571">
    <property type="term" value="P:tyrosine biosynthetic process"/>
    <property type="evidence" value="ECO:0007669"/>
    <property type="project" value="UniProtKB-KW"/>
</dbReference>
<dbReference type="FunFam" id="3.40.50.720:FF:000208">
    <property type="entry name" value="Prephenate dehydrogenase"/>
    <property type="match status" value="1"/>
</dbReference>
<dbReference type="InterPro" id="IPR008927">
    <property type="entry name" value="6-PGluconate_DH-like_C_sf"/>
</dbReference>
<dbReference type="Gene3D" id="3.40.50.720">
    <property type="entry name" value="NAD(P)-binding Rossmann-like Domain"/>
    <property type="match status" value="1"/>
</dbReference>
<evidence type="ECO:0000256" key="2">
    <source>
        <dbReference type="ARBA" id="ARBA00007964"/>
    </source>
</evidence>
<evidence type="ECO:0000256" key="7">
    <source>
        <dbReference type="ARBA" id="ARBA00023027"/>
    </source>
</evidence>